<dbReference type="KEGG" id="ota:OT_ostta02g00470"/>
<dbReference type="AlphaFoldDB" id="Q01F56"/>
<gene>
    <name evidence="9" type="ORF">OT_ostta02g00470</name>
</gene>
<dbReference type="Gene3D" id="1.25.40.10">
    <property type="entry name" value="Tetratricopeptide repeat domain"/>
    <property type="match status" value="1"/>
</dbReference>
<dbReference type="PROSITE" id="PS51471">
    <property type="entry name" value="FE2OG_OXY"/>
    <property type="match status" value="1"/>
</dbReference>
<reference evidence="10" key="1">
    <citation type="journal article" date="2006" name="Proc. Natl. Acad. Sci. U.S.A.">
        <title>Genome analysis of the smallest free-living eukaryote Ostreococcus tauri unveils many unique features.</title>
        <authorList>
            <person name="Derelle E."/>
            <person name="Ferraz C."/>
            <person name="Rombauts S."/>
            <person name="Rouze P."/>
            <person name="Worden A.Z."/>
            <person name="Robbens S."/>
            <person name="Partensky F."/>
            <person name="Degroeve S."/>
            <person name="Echeynie S."/>
            <person name="Cooke R."/>
            <person name="Saeys Y."/>
            <person name="Wuyts J."/>
            <person name="Jabbari K."/>
            <person name="Bowler C."/>
            <person name="Panaud O."/>
            <person name="Piegu B."/>
            <person name="Ball S.G."/>
            <person name="Ral J.-P."/>
            <person name="Bouget F.-Y."/>
            <person name="Piganeau G."/>
            <person name="De Baets B."/>
            <person name="Picard A."/>
            <person name="Delseny M."/>
            <person name="Demaille J."/>
            <person name="Van de Peer Y."/>
            <person name="Moreau H."/>
        </authorList>
    </citation>
    <scope>NUCLEOTIDE SEQUENCE [LARGE SCALE GENOMIC DNA]</scope>
    <source>
        <strain evidence="10">OTTH 0595 / CCAP 157/2 / RCC745</strain>
    </source>
</reference>
<accession>Q01F56</accession>
<sequence length="637" mass="72375">MRKNELSQTETSVSYRILHESAAGECCANCLGRLKATREFNTEAQGVRHDMTNVLLCPRGHSCREVFCSTDCVRRALEVSDRSVYGWHSFVCENDLTEFYQYARQSNESFLIAAKVLARLAAANMAGYPALQLKSSFLEQFQLSHSWPEVAARSLFESRVNYPEFVERIKESEDQIRDVWELLSTHFSNLSELGRCGRELVQLLNLHMYTDILACTQRFVCAFSTAKVLRKRKRSVDAKTKYAGHQQTQSYFPGTIISCSPYETGLYSQHKPTKMEYSGLLLSSTLGKFEHSCIPNVQIEVSLSLCAAPCEYVALRDIGIQERKTMAHVPLVSSISHREQLILKRNGKICRCWRCSWEREEFQQVSCEQMKLLAYQAQEEGRNSDAEVLLYCALTLRPQDPDTLHSYGVTLLNQGKWGQAHDIWRRAFQLNRTHHWLSKQAVKDQLYAARSDESLFFASFRTIAVDEIYLTTSGPLAAVCPSWVEAAESVARSRGGWDTARHKAVPTTDLPIHEIPGVMEQWNRLFSVVISPFIRDRFRLPTSFGTLYVHDAFVVKYNANEGQRELPVHTDQGQFSLTLALHDTQDYSGGGTIFPEHECIVRPRCGDFVAFRSSLTHGGVPITAGVRYIVVAFLYYA</sequence>
<dbReference type="InParanoid" id="Q01F56"/>
<reference evidence="9 10" key="2">
    <citation type="journal article" date="2014" name="BMC Genomics">
        <title>An improved genome of the model marine alga Ostreococcus tauri unfolds by assessing Illumina de novo assemblies.</title>
        <authorList>
            <person name="Blanc-Mathieu R."/>
            <person name="Verhelst B."/>
            <person name="Derelle E."/>
            <person name="Rombauts S."/>
            <person name="Bouget F.Y."/>
            <person name="Carre I."/>
            <person name="Chateau A."/>
            <person name="Eyre-Walker A."/>
            <person name="Grimsley N."/>
            <person name="Moreau H."/>
            <person name="Piegu B."/>
            <person name="Rivals E."/>
            <person name="Schackwitz W."/>
            <person name="Van de Peer Y."/>
            <person name="Piganeau G."/>
        </authorList>
    </citation>
    <scope>NUCLEOTIDE SEQUENCE [LARGE SCALE GENOMIC DNA]</scope>
    <source>
        <strain evidence="10">OTTH 0595 / CCAP 157/2 / RCC745</strain>
    </source>
</reference>
<evidence type="ECO:0000313" key="9">
    <source>
        <dbReference type="EMBL" id="CAL52045.1"/>
    </source>
</evidence>
<evidence type="ECO:0000313" key="10">
    <source>
        <dbReference type="Proteomes" id="UP000009170"/>
    </source>
</evidence>
<evidence type="ECO:0000256" key="5">
    <source>
        <dbReference type="ARBA" id="ARBA00023002"/>
    </source>
</evidence>
<dbReference type="OMA" id="AMSECET"/>
<dbReference type="OrthoDB" id="498233at2759"/>
<organism evidence="9 10">
    <name type="scientific">Ostreococcus tauri</name>
    <name type="common">Marine green alga</name>
    <dbReference type="NCBI Taxonomy" id="70448"/>
    <lineage>
        <taxon>Eukaryota</taxon>
        <taxon>Viridiplantae</taxon>
        <taxon>Chlorophyta</taxon>
        <taxon>Mamiellophyceae</taxon>
        <taxon>Mamiellales</taxon>
        <taxon>Bathycoccaceae</taxon>
        <taxon>Ostreococcus</taxon>
    </lineage>
</organism>
<dbReference type="GO" id="GO:0005506">
    <property type="term" value="F:iron ion binding"/>
    <property type="evidence" value="ECO:0007669"/>
    <property type="project" value="InterPro"/>
</dbReference>
<dbReference type="EMBL" id="CAID01000002">
    <property type="protein sequence ID" value="CAL52045.1"/>
    <property type="molecule type" value="Genomic_DNA"/>
</dbReference>
<proteinExistence type="predicted"/>
<dbReference type="InterPro" id="IPR011990">
    <property type="entry name" value="TPR-like_helical_dom_sf"/>
</dbReference>
<comment type="cofactor">
    <cofactor evidence="1">
        <name>L-ascorbate</name>
        <dbReference type="ChEBI" id="CHEBI:38290"/>
    </cofactor>
</comment>
<dbReference type="Gene3D" id="2.170.270.10">
    <property type="entry name" value="SET domain"/>
    <property type="match status" value="1"/>
</dbReference>
<dbReference type="InterPro" id="IPR006620">
    <property type="entry name" value="Pro_4_hyd_alph"/>
</dbReference>
<keyword evidence="7" id="KW-0325">Glycoprotein</keyword>
<keyword evidence="3" id="KW-0256">Endoplasmic reticulum</keyword>
<dbReference type="GeneID" id="9832720"/>
<keyword evidence="2" id="KW-0479">Metal-binding</keyword>
<keyword evidence="5" id="KW-0560">Oxidoreductase</keyword>
<keyword evidence="6" id="KW-0408">Iron</keyword>
<keyword evidence="4" id="KW-0223">Dioxygenase</keyword>
<evidence type="ECO:0000256" key="6">
    <source>
        <dbReference type="ARBA" id="ARBA00023004"/>
    </source>
</evidence>
<dbReference type="RefSeq" id="XP_003074787.1">
    <property type="nucleotide sequence ID" value="XM_003074739.1"/>
</dbReference>
<comment type="caution">
    <text evidence="9">The sequence shown here is derived from an EMBL/GenBank/DDBJ whole genome shotgun (WGS) entry which is preliminary data.</text>
</comment>
<dbReference type="SMART" id="SM00702">
    <property type="entry name" value="P4Hc"/>
    <property type="match status" value="1"/>
</dbReference>
<evidence type="ECO:0000256" key="7">
    <source>
        <dbReference type="ARBA" id="ARBA00023180"/>
    </source>
</evidence>
<dbReference type="GO" id="GO:0051213">
    <property type="term" value="F:dioxygenase activity"/>
    <property type="evidence" value="ECO:0007669"/>
    <property type="project" value="UniProtKB-KW"/>
</dbReference>
<evidence type="ECO:0000256" key="2">
    <source>
        <dbReference type="ARBA" id="ARBA00022723"/>
    </source>
</evidence>
<dbReference type="Proteomes" id="UP000009170">
    <property type="component" value="Unassembled WGS sequence"/>
</dbReference>
<dbReference type="GO" id="GO:0031418">
    <property type="term" value="F:L-ascorbic acid binding"/>
    <property type="evidence" value="ECO:0007669"/>
    <property type="project" value="InterPro"/>
</dbReference>
<dbReference type="InterPro" id="IPR046341">
    <property type="entry name" value="SET_dom_sf"/>
</dbReference>
<dbReference type="Gene3D" id="2.60.120.620">
    <property type="entry name" value="q2cbj1_9rhob like domain"/>
    <property type="match status" value="1"/>
</dbReference>
<dbReference type="GO" id="GO:0016705">
    <property type="term" value="F:oxidoreductase activity, acting on paired donors, with incorporation or reduction of molecular oxygen"/>
    <property type="evidence" value="ECO:0007669"/>
    <property type="project" value="InterPro"/>
</dbReference>
<protein>
    <submittedName>
        <fullName evidence="9">Tetratricopeptide repeat-containing domain</fullName>
    </submittedName>
</protein>
<evidence type="ECO:0000259" key="8">
    <source>
        <dbReference type="PROSITE" id="PS51471"/>
    </source>
</evidence>
<feature type="domain" description="Fe2OG dioxygenase" evidence="8">
    <location>
        <begin position="548"/>
        <end position="636"/>
    </location>
</feature>
<evidence type="ECO:0000256" key="1">
    <source>
        <dbReference type="ARBA" id="ARBA00001961"/>
    </source>
</evidence>
<name>Q01F56_OSTTA</name>
<dbReference type="InterPro" id="IPR005123">
    <property type="entry name" value="Oxoglu/Fe-dep_dioxygenase_dom"/>
</dbReference>
<keyword evidence="10" id="KW-1185">Reference proteome</keyword>
<dbReference type="SUPFAM" id="SSF48452">
    <property type="entry name" value="TPR-like"/>
    <property type="match status" value="1"/>
</dbReference>
<evidence type="ECO:0000256" key="4">
    <source>
        <dbReference type="ARBA" id="ARBA00022964"/>
    </source>
</evidence>
<evidence type="ECO:0000256" key="3">
    <source>
        <dbReference type="ARBA" id="ARBA00022824"/>
    </source>
</evidence>